<dbReference type="Proteomes" id="UP001472677">
    <property type="component" value="Unassembled WGS sequence"/>
</dbReference>
<evidence type="ECO:0000313" key="2">
    <source>
        <dbReference type="Proteomes" id="UP001472677"/>
    </source>
</evidence>
<name>A0ABR2CIX5_9ROSI</name>
<dbReference type="EMBL" id="JBBPBM010000051">
    <property type="protein sequence ID" value="KAK8519577.1"/>
    <property type="molecule type" value="Genomic_DNA"/>
</dbReference>
<keyword evidence="2" id="KW-1185">Reference proteome</keyword>
<organism evidence="1 2">
    <name type="scientific">Hibiscus sabdariffa</name>
    <name type="common">roselle</name>
    <dbReference type="NCBI Taxonomy" id="183260"/>
    <lineage>
        <taxon>Eukaryota</taxon>
        <taxon>Viridiplantae</taxon>
        <taxon>Streptophyta</taxon>
        <taxon>Embryophyta</taxon>
        <taxon>Tracheophyta</taxon>
        <taxon>Spermatophyta</taxon>
        <taxon>Magnoliopsida</taxon>
        <taxon>eudicotyledons</taxon>
        <taxon>Gunneridae</taxon>
        <taxon>Pentapetalae</taxon>
        <taxon>rosids</taxon>
        <taxon>malvids</taxon>
        <taxon>Malvales</taxon>
        <taxon>Malvaceae</taxon>
        <taxon>Malvoideae</taxon>
        <taxon>Hibiscus</taxon>
    </lineage>
</organism>
<accession>A0ABR2CIX5</accession>
<evidence type="ECO:0000313" key="1">
    <source>
        <dbReference type="EMBL" id="KAK8519577.1"/>
    </source>
</evidence>
<gene>
    <name evidence="1" type="ORF">V6N12_025610</name>
</gene>
<sequence>MAAWSRRGRGRLAKDHGLAEVGGAAVNASLTDSDIQSCIEGVDAAVVQGGVDPELLEQHRTWTHALCTR</sequence>
<comment type="caution">
    <text evidence="1">The sequence shown here is derived from an EMBL/GenBank/DDBJ whole genome shotgun (WGS) entry which is preliminary data.</text>
</comment>
<protein>
    <submittedName>
        <fullName evidence="1">Uncharacterized protein</fullName>
    </submittedName>
</protein>
<proteinExistence type="predicted"/>
<reference evidence="1 2" key="1">
    <citation type="journal article" date="2024" name="G3 (Bethesda)">
        <title>Genome assembly of Hibiscus sabdariffa L. provides insights into metabolisms of medicinal natural products.</title>
        <authorList>
            <person name="Kim T."/>
        </authorList>
    </citation>
    <scope>NUCLEOTIDE SEQUENCE [LARGE SCALE GENOMIC DNA]</scope>
    <source>
        <strain evidence="1">TK-2024</strain>
        <tissue evidence="1">Old leaves</tissue>
    </source>
</reference>